<dbReference type="Proteomes" id="UP000094389">
    <property type="component" value="Unassembled WGS sequence"/>
</dbReference>
<evidence type="ECO:0000313" key="2">
    <source>
        <dbReference type="EMBL" id="ODV75197.1"/>
    </source>
</evidence>
<dbReference type="AlphaFoldDB" id="A0A0H5C2Z6"/>
<keyword evidence="4" id="KW-1185">Reference proteome</keyword>
<organism evidence="1 3">
    <name type="scientific">Cyberlindnera jadinii (strain ATCC 18201 / CBS 1600 / BCRC 20928 / JCM 3617 / NBRC 0987 / NRRL Y-1542)</name>
    <name type="common">Torula yeast</name>
    <name type="synonym">Candida utilis</name>
    <dbReference type="NCBI Taxonomy" id="983966"/>
    <lineage>
        <taxon>Eukaryota</taxon>
        <taxon>Fungi</taxon>
        <taxon>Dikarya</taxon>
        <taxon>Ascomycota</taxon>
        <taxon>Saccharomycotina</taxon>
        <taxon>Saccharomycetes</taxon>
        <taxon>Phaffomycetales</taxon>
        <taxon>Phaffomycetaceae</taxon>
        <taxon>Cyberlindnera</taxon>
    </lineage>
</organism>
<reference evidence="2 4" key="3">
    <citation type="journal article" date="2016" name="Proc. Natl. Acad. Sci. U.S.A.">
        <title>Comparative genomics of biotechnologically important yeasts.</title>
        <authorList>
            <person name="Riley R."/>
            <person name="Haridas S."/>
            <person name="Wolfe K.H."/>
            <person name="Lopes M.R."/>
            <person name="Hittinger C.T."/>
            <person name="Goeker M."/>
            <person name="Salamov A.A."/>
            <person name="Wisecaver J.H."/>
            <person name="Long T.M."/>
            <person name="Calvey C.H."/>
            <person name="Aerts A.L."/>
            <person name="Barry K.W."/>
            <person name="Choi C."/>
            <person name="Clum A."/>
            <person name="Coughlan A.Y."/>
            <person name="Deshpande S."/>
            <person name="Douglass A.P."/>
            <person name="Hanson S.J."/>
            <person name="Klenk H.-P."/>
            <person name="LaButti K.M."/>
            <person name="Lapidus A."/>
            <person name="Lindquist E.A."/>
            <person name="Lipzen A.M."/>
            <person name="Meier-Kolthoff J.P."/>
            <person name="Ohm R.A."/>
            <person name="Otillar R.P."/>
            <person name="Pangilinan J.L."/>
            <person name="Peng Y."/>
            <person name="Rokas A."/>
            <person name="Rosa C.A."/>
            <person name="Scheuner C."/>
            <person name="Sibirny A.A."/>
            <person name="Slot J.C."/>
            <person name="Stielow J.B."/>
            <person name="Sun H."/>
            <person name="Kurtzman C.P."/>
            <person name="Blackwell M."/>
            <person name="Grigoriev I.V."/>
            <person name="Jeffries T.W."/>
        </authorList>
    </citation>
    <scope>NUCLEOTIDE SEQUENCE [LARGE SCALE GENOMIC DNA]</scope>
    <source>
        <strain evidence="4">ATCC 18201 / CBS 1600 / BCRC 20928 / JCM 3617 / NBRC 0987 / NRRL Y-1542</strain>
        <strain evidence="2">NRRL Y-1542</strain>
    </source>
</reference>
<sequence>MAILKRLSITSGLLVCGGYFYLHRQLEQQYPNIRSYELPGQSRIAPLLKKSLPAPGEPYFAYCDTFKQTVVTKLTKEQLTEHILETPALKQLDSQGSSLGTFTGEVLPSKVNRNSESTLLKWRWSNESIVGFFETLAQYGYPWRMMNGGVHEILVISTGSDGDSNVYDVYFASAHEYKYLRDGKFIPRWTQTLHRDYGRVILNLSTKNV</sequence>
<dbReference type="GeneID" id="30988684"/>
<evidence type="ECO:0000313" key="4">
    <source>
        <dbReference type="Proteomes" id="UP000094389"/>
    </source>
</evidence>
<reference evidence="3" key="2">
    <citation type="journal article" date="2015" name="J. Biotechnol.">
        <title>The structure of the Cyberlindnera jadinii genome and its relation to Candida utilis analyzed by the occurrence of single nucleotide polymorphisms.</title>
        <authorList>
            <person name="Rupp O."/>
            <person name="Brinkrolf K."/>
            <person name="Buerth C."/>
            <person name="Kunigo M."/>
            <person name="Schneider J."/>
            <person name="Jaenicke S."/>
            <person name="Goesmann A."/>
            <person name="Puehler A."/>
            <person name="Jaeger K.-E."/>
            <person name="Ernst J.F."/>
        </authorList>
    </citation>
    <scope>NUCLEOTIDE SEQUENCE [LARGE SCALE GENOMIC DNA]</scope>
    <source>
        <strain evidence="3">ATCC 18201 / CBS 1600 / BCRC 20928 / JCM 3617 / NBRC 0987 / NRRL Y-1542</strain>
    </source>
</reference>
<gene>
    <name evidence="1" type="ORF">BN1211_2715</name>
    <name evidence="2" type="ORF">CYBJADRAFT_165954</name>
</gene>
<dbReference type="Proteomes" id="UP000038830">
    <property type="component" value="Unassembled WGS sequence"/>
</dbReference>
<protein>
    <submittedName>
        <fullName evidence="1">Uncharacterized protein</fullName>
    </submittedName>
</protein>
<dbReference type="RefSeq" id="XP_020072236.1">
    <property type="nucleotide sequence ID" value="XM_020214288.1"/>
</dbReference>
<reference evidence="1" key="1">
    <citation type="submission" date="2014-12" db="EMBL/GenBank/DDBJ databases">
        <authorList>
            <person name="Jaenicke S."/>
        </authorList>
    </citation>
    <scope>NUCLEOTIDE SEQUENCE [LARGE SCALE GENOMIC DNA]</scope>
    <source>
        <strain evidence="1">CBS1600</strain>
    </source>
</reference>
<dbReference type="STRING" id="983966.A0A0H5C2Z6"/>
<dbReference type="OMA" id="AYCDTFK"/>
<name>A0A0H5C2Z6_CYBJN</name>
<dbReference type="EMBL" id="KV453926">
    <property type="protein sequence ID" value="ODV75197.1"/>
    <property type="molecule type" value="Genomic_DNA"/>
</dbReference>
<proteinExistence type="predicted"/>
<dbReference type="EMBL" id="CDQK01000003">
    <property type="protein sequence ID" value="CEP22360.1"/>
    <property type="molecule type" value="Genomic_DNA"/>
</dbReference>
<dbReference type="OrthoDB" id="4480078at2759"/>
<accession>A0A1E4S6P8</accession>
<accession>A0A0H5C2Z6</accession>
<evidence type="ECO:0000313" key="1">
    <source>
        <dbReference type="EMBL" id="CEP22360.1"/>
    </source>
</evidence>
<evidence type="ECO:0000313" key="3">
    <source>
        <dbReference type="Proteomes" id="UP000038830"/>
    </source>
</evidence>